<dbReference type="InterPro" id="IPR005821">
    <property type="entry name" value="Ion_trans_dom"/>
</dbReference>
<evidence type="ECO:0000256" key="3">
    <source>
        <dbReference type="ARBA" id="ARBA00022475"/>
    </source>
</evidence>
<feature type="compositionally biased region" description="Basic and acidic residues" evidence="11">
    <location>
        <begin position="459"/>
        <end position="485"/>
    </location>
</feature>
<keyword evidence="15" id="KW-1185">Reference proteome</keyword>
<feature type="region of interest" description="Disordered" evidence="11">
    <location>
        <begin position="221"/>
        <end position="317"/>
    </location>
</feature>
<evidence type="ECO:0000256" key="11">
    <source>
        <dbReference type="SAM" id="MobiDB-lite"/>
    </source>
</evidence>
<organism evidence="15 16">
    <name type="scientific">Saccoglossus kowalevskii</name>
    <name type="common">Acorn worm</name>
    <dbReference type="NCBI Taxonomy" id="10224"/>
    <lineage>
        <taxon>Eukaryota</taxon>
        <taxon>Metazoa</taxon>
        <taxon>Hemichordata</taxon>
        <taxon>Enteropneusta</taxon>
        <taxon>Harrimaniidae</taxon>
        <taxon>Saccoglossus</taxon>
    </lineage>
</organism>
<reference evidence="16" key="1">
    <citation type="submission" date="2025-08" db="UniProtKB">
        <authorList>
            <consortium name="RefSeq"/>
        </authorList>
    </citation>
    <scope>IDENTIFICATION</scope>
    <source>
        <tissue evidence="16">Testes</tissue>
    </source>
</reference>
<feature type="transmembrane region" description="Helical" evidence="12">
    <location>
        <begin position="89"/>
        <end position="106"/>
    </location>
</feature>
<feature type="compositionally biased region" description="Basic and acidic residues" evidence="11">
    <location>
        <begin position="499"/>
        <end position="524"/>
    </location>
</feature>
<evidence type="ECO:0000256" key="4">
    <source>
        <dbReference type="ARBA" id="ARBA00022692"/>
    </source>
</evidence>
<dbReference type="GeneID" id="100372533"/>
<evidence type="ECO:0000259" key="13">
    <source>
        <dbReference type="Pfam" id="PF00520"/>
    </source>
</evidence>
<feature type="transmembrane region" description="Helical" evidence="12">
    <location>
        <begin position="58"/>
        <end position="77"/>
    </location>
</feature>
<evidence type="ECO:0000256" key="6">
    <source>
        <dbReference type="ARBA" id="ARBA00022989"/>
    </source>
</evidence>
<name>A0ABM0MK17_SACKO</name>
<feature type="domain" description="Ion transport" evidence="13">
    <location>
        <begin position="3"/>
        <end position="149"/>
    </location>
</feature>
<keyword evidence="3" id="KW-1003">Cell membrane</keyword>
<keyword evidence="6 12" id="KW-1133">Transmembrane helix</keyword>
<feature type="compositionally biased region" description="Basic and acidic residues" evidence="11">
    <location>
        <begin position="261"/>
        <end position="272"/>
    </location>
</feature>
<keyword evidence="8 12" id="KW-0472">Membrane</keyword>
<protein>
    <submittedName>
        <fullName evidence="16">Potassium voltage-gated channel subfamily KQT member 5-like</fullName>
    </submittedName>
</protein>
<dbReference type="Pfam" id="PF00520">
    <property type="entry name" value="Ion_trans"/>
    <property type="match status" value="1"/>
</dbReference>
<keyword evidence="4 12" id="KW-0812">Transmembrane</keyword>
<proteinExistence type="predicted"/>
<feature type="compositionally biased region" description="Polar residues" evidence="11">
    <location>
        <begin position="542"/>
        <end position="566"/>
    </location>
</feature>
<sequence>MAVSVIIIAIGTSGQMFAFSALRGLRFLQILRLVRVDRRGGTWKLLGSVVWAHRQELITTWYIGFLSLSVLSFLVYNAEMEKNKEDFETFADAMWWGLVTLTTVGYGDKVPVTWVGKLVAAVFAIVGISFFALPAGILGSGFALKVQQQQRQKHFLRRRHPAAELIQGILGSGFALKVQQQQRQKHFLRRRHPAAQLIQCVWRCYAADPCSMSVATWKPHLRPVNSPTTNRTNPSLISRLSTKRKIGSPMVRRHNPLNQHDALKKSHSHDLDVGDSLNKSSLSLHDGNGPLSRNQDSLYSPKNRDDDSIKEDEPVVPEPQTTEWFVTQNIAALKRLLDDDETMGLTRLTEPHKNAVRAIRKIKYFVARRKFKEAFRPYDVKDVIEQYSAGAAEMQFRMKAIQARLDEILGKTEGKNGIELYNTKVPMITRVIKVEKKVNMIDRKLDMLIELYREERQEKMKALQQNKHEHDDQNDSDKDTKDPPSRIRRHGRARKLSRVKSEGHGAHVDTHEKSERRVEFRKLSDSQPSIPSSLNLDAPDATTVTVSTALSQPSITTTTESEQGLQLANAKGVGRGQNIPDYDSAIDDTRV</sequence>
<evidence type="ECO:0000256" key="5">
    <source>
        <dbReference type="ARBA" id="ARBA00022958"/>
    </source>
</evidence>
<evidence type="ECO:0000256" key="1">
    <source>
        <dbReference type="ARBA" id="ARBA00004651"/>
    </source>
</evidence>
<feature type="transmembrane region" description="Helical" evidence="12">
    <location>
        <begin position="118"/>
        <end position="144"/>
    </location>
</feature>
<comment type="catalytic activity">
    <reaction evidence="10">
        <text>K(+)(in) = K(+)(out)</text>
        <dbReference type="Rhea" id="RHEA:29463"/>
        <dbReference type="ChEBI" id="CHEBI:29103"/>
    </reaction>
</comment>
<feature type="compositionally biased region" description="Basic and acidic residues" evidence="11">
    <location>
        <begin position="302"/>
        <end position="313"/>
    </location>
</feature>
<dbReference type="InterPro" id="IPR003937">
    <property type="entry name" value="K_chnl_volt-dep_KCNQ"/>
</dbReference>
<keyword evidence="2" id="KW-0813">Transport</keyword>
<keyword evidence="7" id="KW-0406">Ion transport</keyword>
<dbReference type="Gene3D" id="1.10.287.70">
    <property type="match status" value="1"/>
</dbReference>
<feature type="compositionally biased region" description="Polar residues" evidence="11">
    <location>
        <begin position="291"/>
        <end position="300"/>
    </location>
</feature>
<evidence type="ECO:0000256" key="8">
    <source>
        <dbReference type="ARBA" id="ARBA00023136"/>
    </source>
</evidence>
<feature type="compositionally biased region" description="Basic residues" evidence="11">
    <location>
        <begin position="241"/>
        <end position="255"/>
    </location>
</feature>
<evidence type="ECO:0000259" key="14">
    <source>
        <dbReference type="Pfam" id="PF03520"/>
    </source>
</evidence>
<feature type="compositionally biased region" description="Polar residues" evidence="11">
    <location>
        <begin position="525"/>
        <end position="535"/>
    </location>
</feature>
<evidence type="ECO:0000313" key="15">
    <source>
        <dbReference type="Proteomes" id="UP000694865"/>
    </source>
</evidence>
<dbReference type="Pfam" id="PF03520">
    <property type="entry name" value="KCNQ_channel"/>
    <property type="match status" value="1"/>
</dbReference>
<keyword evidence="5" id="KW-0630">Potassium</keyword>
<feature type="domain" description="Potassium channel voltage dependent KCNQ C-terminal" evidence="14">
    <location>
        <begin position="347"/>
        <end position="455"/>
    </location>
</feature>
<dbReference type="PANTHER" id="PTHR47735">
    <property type="entry name" value="POTASSIUM VOLTAGE-GATED CHANNEL SUBFAMILY KQT MEMBER 4"/>
    <property type="match status" value="1"/>
</dbReference>
<keyword evidence="9" id="KW-0407">Ion channel</keyword>
<feature type="region of interest" description="Disordered" evidence="11">
    <location>
        <begin position="459"/>
        <end position="591"/>
    </location>
</feature>
<dbReference type="Gene3D" id="6.10.140.1910">
    <property type="match status" value="3"/>
</dbReference>
<evidence type="ECO:0000256" key="7">
    <source>
        <dbReference type="ARBA" id="ARBA00023065"/>
    </source>
</evidence>
<evidence type="ECO:0000256" key="2">
    <source>
        <dbReference type="ARBA" id="ARBA00022448"/>
    </source>
</evidence>
<evidence type="ECO:0000256" key="12">
    <source>
        <dbReference type="SAM" id="Phobius"/>
    </source>
</evidence>
<feature type="compositionally biased region" description="Polar residues" evidence="11">
    <location>
        <begin position="225"/>
        <end position="240"/>
    </location>
</feature>
<evidence type="ECO:0000256" key="10">
    <source>
        <dbReference type="ARBA" id="ARBA00034430"/>
    </source>
</evidence>
<dbReference type="SUPFAM" id="SSF81324">
    <property type="entry name" value="Voltage-gated potassium channels"/>
    <property type="match status" value="1"/>
</dbReference>
<evidence type="ECO:0000256" key="9">
    <source>
        <dbReference type="ARBA" id="ARBA00023303"/>
    </source>
</evidence>
<accession>A0ABM0MK17</accession>
<comment type="subcellular location">
    <subcellularLocation>
        <location evidence="1">Cell membrane</location>
        <topology evidence="1">Multi-pass membrane protein</topology>
    </subcellularLocation>
</comment>
<dbReference type="Proteomes" id="UP000694865">
    <property type="component" value="Unplaced"/>
</dbReference>
<dbReference type="PRINTS" id="PR00169">
    <property type="entry name" value="KCHANNEL"/>
</dbReference>
<evidence type="ECO:0000313" key="16">
    <source>
        <dbReference type="RefSeq" id="XP_006820358.1"/>
    </source>
</evidence>
<feature type="compositionally biased region" description="Basic residues" evidence="11">
    <location>
        <begin position="486"/>
        <end position="498"/>
    </location>
</feature>
<gene>
    <name evidence="16" type="primary">LOC100372533</name>
</gene>
<dbReference type="InterPro" id="IPR013821">
    <property type="entry name" value="K_chnl_volt-dep_KCNQ_C"/>
</dbReference>
<dbReference type="PANTHER" id="PTHR47735:SF9">
    <property type="entry name" value="POTASSIUM VOLTAGE-GATED CHANNEL SUBFAMILY KQT MEMBER 4-LIKE ISOFORM X1"/>
    <property type="match status" value="1"/>
</dbReference>
<dbReference type="RefSeq" id="XP_006820358.1">
    <property type="nucleotide sequence ID" value="XM_006820295.1"/>
</dbReference>